<dbReference type="Proteomes" id="UP000789901">
    <property type="component" value="Unassembled WGS sequence"/>
</dbReference>
<evidence type="ECO:0000313" key="2">
    <source>
        <dbReference type="EMBL" id="CAG8855573.1"/>
    </source>
</evidence>
<comment type="caution">
    <text evidence="2">The sequence shown here is derived from an EMBL/GenBank/DDBJ whole genome shotgun (WGS) entry which is preliminary data.</text>
</comment>
<evidence type="ECO:0000256" key="1">
    <source>
        <dbReference type="SAM" id="MobiDB-lite"/>
    </source>
</evidence>
<name>A0ABN7XJU2_GIGMA</name>
<evidence type="ECO:0000313" key="3">
    <source>
        <dbReference type="Proteomes" id="UP000789901"/>
    </source>
</evidence>
<accession>A0ABN7XJU2</accession>
<feature type="non-terminal residue" evidence="2">
    <location>
        <position position="94"/>
    </location>
</feature>
<proteinExistence type="predicted"/>
<dbReference type="EMBL" id="CAJVQB010150712">
    <property type="protein sequence ID" value="CAG8855573.1"/>
    <property type="molecule type" value="Genomic_DNA"/>
</dbReference>
<feature type="compositionally biased region" description="Basic and acidic residues" evidence="1">
    <location>
        <begin position="78"/>
        <end position="94"/>
    </location>
</feature>
<organism evidence="2 3">
    <name type="scientific">Gigaspora margarita</name>
    <dbReference type="NCBI Taxonomy" id="4874"/>
    <lineage>
        <taxon>Eukaryota</taxon>
        <taxon>Fungi</taxon>
        <taxon>Fungi incertae sedis</taxon>
        <taxon>Mucoromycota</taxon>
        <taxon>Glomeromycotina</taxon>
        <taxon>Glomeromycetes</taxon>
        <taxon>Diversisporales</taxon>
        <taxon>Gigasporaceae</taxon>
        <taxon>Gigaspora</taxon>
    </lineage>
</organism>
<feature type="non-terminal residue" evidence="2">
    <location>
        <position position="1"/>
    </location>
</feature>
<feature type="region of interest" description="Disordered" evidence="1">
    <location>
        <begin position="69"/>
        <end position="94"/>
    </location>
</feature>
<reference evidence="2 3" key="1">
    <citation type="submission" date="2021-06" db="EMBL/GenBank/DDBJ databases">
        <authorList>
            <person name="Kallberg Y."/>
            <person name="Tangrot J."/>
            <person name="Rosling A."/>
        </authorList>
    </citation>
    <scope>NUCLEOTIDE SEQUENCE [LARGE SCALE GENOMIC DNA]</scope>
    <source>
        <strain evidence="2 3">120-4 pot B 10/14</strain>
    </source>
</reference>
<gene>
    <name evidence="2" type="ORF">GMARGA_LOCUS44394</name>
</gene>
<protein>
    <submittedName>
        <fullName evidence="2">20761_t:CDS:1</fullName>
    </submittedName>
</protein>
<sequence length="94" mass="11152">ERDGKQLVHDFKRIWNNSYYQERSSLINESTFIHDILPSIINFISLGFFKHWDQAQSLSAKDRSAQKFGNVSYGPFHQEPEDHIDDDRKKLEKL</sequence>
<keyword evidence="3" id="KW-1185">Reference proteome</keyword>